<keyword evidence="1" id="KW-0436">Ligase</keyword>
<organism evidence="2 3">
    <name type="scientific">Runella rosea</name>
    <dbReference type="NCBI Taxonomy" id="2259595"/>
    <lineage>
        <taxon>Bacteria</taxon>
        <taxon>Pseudomonadati</taxon>
        <taxon>Bacteroidota</taxon>
        <taxon>Cytophagia</taxon>
        <taxon>Cytophagales</taxon>
        <taxon>Spirosomataceae</taxon>
        <taxon>Runella</taxon>
    </lineage>
</organism>
<dbReference type="GO" id="GO:0006412">
    <property type="term" value="P:translation"/>
    <property type="evidence" value="ECO:0007669"/>
    <property type="project" value="UniProtKB-UniRule"/>
</dbReference>
<dbReference type="NCBIfam" id="TIGR00135">
    <property type="entry name" value="gatC"/>
    <property type="match status" value="1"/>
</dbReference>
<dbReference type="InterPro" id="IPR036113">
    <property type="entry name" value="Asp/Glu-ADT_sf_sub_c"/>
</dbReference>
<dbReference type="GO" id="GO:0005524">
    <property type="term" value="F:ATP binding"/>
    <property type="evidence" value="ECO:0007669"/>
    <property type="project" value="UniProtKB-KW"/>
</dbReference>
<dbReference type="OrthoDB" id="9813938at2"/>
<evidence type="ECO:0000313" key="2">
    <source>
        <dbReference type="EMBL" id="AXE19231.1"/>
    </source>
</evidence>
<reference evidence="2 3" key="1">
    <citation type="submission" date="2018-07" db="EMBL/GenBank/DDBJ databases">
        <title>Genome sequencing of Runella.</title>
        <authorList>
            <person name="Baek M.-G."/>
            <person name="Yi H."/>
        </authorList>
    </citation>
    <scope>NUCLEOTIDE SEQUENCE [LARGE SCALE GENOMIC DNA]</scope>
    <source>
        <strain evidence="2 3">HYN0085</strain>
    </source>
</reference>
<keyword evidence="3" id="KW-1185">Reference proteome</keyword>
<comment type="subunit">
    <text evidence="1">Heterotrimer of A, B and C subunits.</text>
</comment>
<dbReference type="Pfam" id="PF02686">
    <property type="entry name" value="GatC"/>
    <property type="match status" value="1"/>
</dbReference>
<evidence type="ECO:0000256" key="1">
    <source>
        <dbReference type="HAMAP-Rule" id="MF_00122"/>
    </source>
</evidence>
<gene>
    <name evidence="1" type="primary">gatC</name>
    <name evidence="2" type="ORF">DR864_16480</name>
</gene>
<dbReference type="SUPFAM" id="SSF141000">
    <property type="entry name" value="Glu-tRNAGln amidotransferase C subunit"/>
    <property type="match status" value="1"/>
</dbReference>
<proteinExistence type="inferred from homology"/>
<comment type="function">
    <text evidence="1">Allows the formation of correctly charged Asn-tRNA(Asn) or Gln-tRNA(Gln) through the transamidation of misacylated Asp-tRNA(Asn) or Glu-tRNA(Gln) in organisms which lack either or both of asparaginyl-tRNA or glutaminyl-tRNA synthetases. The reaction takes place in the presence of glutamine and ATP through an activated phospho-Asp-tRNA(Asn) or phospho-Glu-tRNA(Gln).</text>
</comment>
<protein>
    <recommendedName>
        <fullName evidence="1">Aspartyl/glutamyl-tRNA(Asn/Gln) amidotransferase subunit C</fullName>
        <shortName evidence="1">Asp/Glu-ADT subunit C</shortName>
        <ecNumber evidence="1">6.3.5.-</ecNumber>
    </recommendedName>
</protein>
<dbReference type="RefSeq" id="WP_114068015.1">
    <property type="nucleotide sequence ID" value="NZ_CP030850.1"/>
</dbReference>
<dbReference type="GO" id="GO:0050566">
    <property type="term" value="F:asparaginyl-tRNA synthase (glutamine-hydrolyzing) activity"/>
    <property type="evidence" value="ECO:0007669"/>
    <property type="project" value="RHEA"/>
</dbReference>
<dbReference type="EMBL" id="CP030850">
    <property type="protein sequence ID" value="AXE19231.1"/>
    <property type="molecule type" value="Genomic_DNA"/>
</dbReference>
<keyword evidence="1" id="KW-0648">Protein biosynthesis</keyword>
<dbReference type="Gene3D" id="1.10.20.60">
    <property type="entry name" value="Glu-tRNAGln amidotransferase C subunit, N-terminal domain"/>
    <property type="match status" value="1"/>
</dbReference>
<keyword evidence="2" id="KW-0808">Transferase</keyword>
<accession>A0A344TKR0</accession>
<dbReference type="HAMAP" id="MF_00122">
    <property type="entry name" value="GatC"/>
    <property type="match status" value="1"/>
</dbReference>
<comment type="catalytic activity">
    <reaction evidence="1">
        <text>L-aspartyl-tRNA(Asn) + L-glutamine + ATP + H2O = L-asparaginyl-tRNA(Asn) + L-glutamate + ADP + phosphate + 2 H(+)</text>
        <dbReference type="Rhea" id="RHEA:14513"/>
        <dbReference type="Rhea" id="RHEA-COMP:9674"/>
        <dbReference type="Rhea" id="RHEA-COMP:9677"/>
        <dbReference type="ChEBI" id="CHEBI:15377"/>
        <dbReference type="ChEBI" id="CHEBI:15378"/>
        <dbReference type="ChEBI" id="CHEBI:29985"/>
        <dbReference type="ChEBI" id="CHEBI:30616"/>
        <dbReference type="ChEBI" id="CHEBI:43474"/>
        <dbReference type="ChEBI" id="CHEBI:58359"/>
        <dbReference type="ChEBI" id="CHEBI:78515"/>
        <dbReference type="ChEBI" id="CHEBI:78516"/>
        <dbReference type="ChEBI" id="CHEBI:456216"/>
    </reaction>
</comment>
<comment type="catalytic activity">
    <reaction evidence="1">
        <text>L-glutamyl-tRNA(Gln) + L-glutamine + ATP + H2O = L-glutaminyl-tRNA(Gln) + L-glutamate + ADP + phosphate + H(+)</text>
        <dbReference type="Rhea" id="RHEA:17521"/>
        <dbReference type="Rhea" id="RHEA-COMP:9681"/>
        <dbReference type="Rhea" id="RHEA-COMP:9684"/>
        <dbReference type="ChEBI" id="CHEBI:15377"/>
        <dbReference type="ChEBI" id="CHEBI:15378"/>
        <dbReference type="ChEBI" id="CHEBI:29985"/>
        <dbReference type="ChEBI" id="CHEBI:30616"/>
        <dbReference type="ChEBI" id="CHEBI:43474"/>
        <dbReference type="ChEBI" id="CHEBI:58359"/>
        <dbReference type="ChEBI" id="CHEBI:78520"/>
        <dbReference type="ChEBI" id="CHEBI:78521"/>
        <dbReference type="ChEBI" id="CHEBI:456216"/>
    </reaction>
</comment>
<dbReference type="GO" id="GO:0050567">
    <property type="term" value="F:glutaminyl-tRNA synthase (glutamine-hydrolyzing) activity"/>
    <property type="evidence" value="ECO:0007669"/>
    <property type="project" value="UniProtKB-UniRule"/>
</dbReference>
<comment type="similarity">
    <text evidence="1">Belongs to the GatC family.</text>
</comment>
<dbReference type="GO" id="GO:0016740">
    <property type="term" value="F:transferase activity"/>
    <property type="evidence" value="ECO:0007669"/>
    <property type="project" value="UniProtKB-KW"/>
</dbReference>
<sequence length="95" mass="10788">MQIDKATLHKIANLARLEITPEEEAPLLQSLENVLSWMEHLNELDTDNVAPLTHISSEINVMREDVVGNHLPREQGLYNAPSQDGTYFRVPKVIE</sequence>
<dbReference type="KEGG" id="run:DR864_16480"/>
<keyword evidence="1" id="KW-0067">ATP-binding</keyword>
<dbReference type="InterPro" id="IPR003837">
    <property type="entry name" value="GatC"/>
</dbReference>
<dbReference type="AlphaFoldDB" id="A0A344TKR0"/>
<dbReference type="GO" id="GO:0070681">
    <property type="term" value="P:glutaminyl-tRNAGln biosynthesis via transamidation"/>
    <property type="evidence" value="ECO:0007669"/>
    <property type="project" value="TreeGrafter"/>
</dbReference>
<dbReference type="EC" id="6.3.5.-" evidence="1"/>
<dbReference type="PANTHER" id="PTHR15004">
    <property type="entry name" value="GLUTAMYL-TRNA(GLN) AMIDOTRANSFERASE SUBUNIT C, MITOCHONDRIAL"/>
    <property type="match status" value="1"/>
</dbReference>
<evidence type="ECO:0000313" key="3">
    <source>
        <dbReference type="Proteomes" id="UP000251993"/>
    </source>
</evidence>
<dbReference type="Proteomes" id="UP000251993">
    <property type="component" value="Chromosome"/>
</dbReference>
<dbReference type="PANTHER" id="PTHR15004:SF0">
    <property type="entry name" value="GLUTAMYL-TRNA(GLN) AMIDOTRANSFERASE SUBUNIT C, MITOCHONDRIAL"/>
    <property type="match status" value="1"/>
</dbReference>
<name>A0A344TKR0_9BACT</name>
<keyword evidence="1" id="KW-0547">Nucleotide-binding</keyword>
<dbReference type="GO" id="GO:0006450">
    <property type="term" value="P:regulation of translational fidelity"/>
    <property type="evidence" value="ECO:0007669"/>
    <property type="project" value="InterPro"/>
</dbReference>